<accession>A0AC35EUY6</accession>
<dbReference type="WBParaSite" id="PS1159_v2.g10207.t1">
    <property type="protein sequence ID" value="PS1159_v2.g10207.t1"/>
    <property type="gene ID" value="PS1159_v2.g10207"/>
</dbReference>
<name>A0AC35EUY6_9BILA</name>
<sequence length="156" mass="17905">MTQEHTIYNLERQSKEVSEYPIHTLARQAGFRNTREMLEDWFGDLVDTEGETIRAYSSLYDTPELQHIISLQERTKMKTRKGGFTRRGRGGGGRGGGRAGQATNRPIPLRAPPIVGRRDPPPQPPPMRRQYSPPRRQQSPPRRQPSPPRRQMSPPR</sequence>
<evidence type="ECO:0000313" key="1">
    <source>
        <dbReference type="Proteomes" id="UP000887580"/>
    </source>
</evidence>
<proteinExistence type="predicted"/>
<dbReference type="Proteomes" id="UP000887580">
    <property type="component" value="Unplaced"/>
</dbReference>
<evidence type="ECO:0000313" key="2">
    <source>
        <dbReference type="WBParaSite" id="PS1159_v2.g10207.t1"/>
    </source>
</evidence>
<organism evidence="1 2">
    <name type="scientific">Panagrolaimus sp. PS1159</name>
    <dbReference type="NCBI Taxonomy" id="55785"/>
    <lineage>
        <taxon>Eukaryota</taxon>
        <taxon>Metazoa</taxon>
        <taxon>Ecdysozoa</taxon>
        <taxon>Nematoda</taxon>
        <taxon>Chromadorea</taxon>
        <taxon>Rhabditida</taxon>
        <taxon>Tylenchina</taxon>
        <taxon>Panagrolaimomorpha</taxon>
        <taxon>Panagrolaimoidea</taxon>
        <taxon>Panagrolaimidae</taxon>
        <taxon>Panagrolaimus</taxon>
    </lineage>
</organism>
<protein>
    <submittedName>
        <fullName evidence="2">Uncharacterized protein</fullName>
    </submittedName>
</protein>
<reference evidence="2" key="1">
    <citation type="submission" date="2022-11" db="UniProtKB">
        <authorList>
            <consortium name="WormBaseParasite"/>
        </authorList>
    </citation>
    <scope>IDENTIFICATION</scope>
</reference>